<comment type="caution">
    <text evidence="2">The sequence shown here is derived from an EMBL/GenBank/DDBJ whole genome shotgun (WGS) entry which is preliminary data.</text>
</comment>
<feature type="chain" id="PRO_5032484194" description="LamG domain-containing protein" evidence="1">
    <location>
        <begin position="24"/>
        <end position="248"/>
    </location>
</feature>
<name>A0A849SLP0_UNCEI</name>
<reference evidence="2 3" key="1">
    <citation type="submission" date="2020-04" db="EMBL/GenBank/DDBJ databases">
        <title>Metagenomic profiling of ammonia- and methane-oxidizing microorganisms in a Dutch drinking water treatment plant.</title>
        <authorList>
            <person name="Poghosyan L."/>
            <person name="Leucker S."/>
        </authorList>
    </citation>
    <scope>NUCLEOTIDE SEQUENCE [LARGE SCALE GENOMIC DNA]</scope>
    <source>
        <strain evidence="2">S-RSF-IL-03</strain>
    </source>
</reference>
<organism evidence="2 3">
    <name type="scientific">Eiseniibacteriota bacterium</name>
    <dbReference type="NCBI Taxonomy" id="2212470"/>
    <lineage>
        <taxon>Bacteria</taxon>
        <taxon>Candidatus Eiseniibacteriota</taxon>
    </lineage>
</organism>
<evidence type="ECO:0000313" key="2">
    <source>
        <dbReference type="EMBL" id="NOT34673.1"/>
    </source>
</evidence>
<evidence type="ECO:0008006" key="4">
    <source>
        <dbReference type="Google" id="ProtNLM"/>
    </source>
</evidence>
<proteinExistence type="predicted"/>
<feature type="signal peptide" evidence="1">
    <location>
        <begin position="1"/>
        <end position="23"/>
    </location>
</feature>
<evidence type="ECO:0000256" key="1">
    <source>
        <dbReference type="SAM" id="SignalP"/>
    </source>
</evidence>
<dbReference type="Proteomes" id="UP000580839">
    <property type="component" value="Unassembled WGS sequence"/>
</dbReference>
<keyword evidence="1" id="KW-0732">Signal</keyword>
<sequence length="248" mass="26557">MRLARASVMTLMISVALAASAHAATFAEHVTGGVLDLVWVPGFGISNTMQPLTLAPSNPAYANPSGDHTVAVATNSSVPDSGGVILTATDPMGLVDYTWEGWFFTGDGNTRRGLVLRADPSNGFGTCYQFVIQSGLFQINFRKLVNSAPTTLGTWFANTLPGGVPTVNTWHHMKVIALGDSFRCFFDGAELTTVPIVDNSIPTGWVGAYNFRFDLGGVPVYFDDLTLTGDGPTPARHATWGNVKSRWR</sequence>
<dbReference type="EMBL" id="JABFRW010000136">
    <property type="protein sequence ID" value="NOT34673.1"/>
    <property type="molecule type" value="Genomic_DNA"/>
</dbReference>
<accession>A0A849SLP0</accession>
<protein>
    <recommendedName>
        <fullName evidence="4">LamG domain-containing protein</fullName>
    </recommendedName>
</protein>
<dbReference type="InterPro" id="IPR013320">
    <property type="entry name" value="ConA-like_dom_sf"/>
</dbReference>
<dbReference type="Gene3D" id="2.60.120.560">
    <property type="entry name" value="Exo-inulinase, domain 1"/>
    <property type="match status" value="1"/>
</dbReference>
<evidence type="ECO:0000313" key="3">
    <source>
        <dbReference type="Proteomes" id="UP000580839"/>
    </source>
</evidence>
<gene>
    <name evidence="2" type="ORF">HOP12_10960</name>
</gene>
<dbReference type="SUPFAM" id="SSF49899">
    <property type="entry name" value="Concanavalin A-like lectins/glucanases"/>
    <property type="match status" value="1"/>
</dbReference>
<dbReference type="AlphaFoldDB" id="A0A849SLP0"/>